<name>A0ABV5TIG3_9ACTN</name>
<dbReference type="Proteomes" id="UP001589610">
    <property type="component" value="Unassembled WGS sequence"/>
</dbReference>
<keyword evidence="3" id="KW-1185">Reference proteome</keyword>
<dbReference type="Gene3D" id="3.30.559.10">
    <property type="entry name" value="Chloramphenicol acetyltransferase-like domain"/>
    <property type="match status" value="1"/>
</dbReference>
<sequence length="539" mass="57790">MDSDGVISLRPDLELPDAGIGDPPPVSRVRPVDPGVAVDDPPRRAVVVEFDGARGGVAPLTWGQTSIWRLTTWRGEGDPYFNMPWVLPVYGRRDLDVVVGTLRRLLERHETLRTNFRPGVAGMEQHVARSGRLVVEVVEGGQAKPMALARELAVSLAAEVFDYAGEWPVRCAVVTVGGRPRAVAFGLSHLAVDGGALDLLAADWRDLLAGVAGPDPGWQPMDQAWFEREGAGAERGERAFRHWRAVLERSPRSMFDYPPGPGEVPRFVRVRMESVALGVAAQVLAGRWGVSSASVLTAASAVLLSVLTGHRRVVMQLIAANRHDARIGALVGPAAQDGVFALELPVGGTLTEITQAGHRQALTAYRHALYEPLRLMAMREELGRERGGPIDLSAYFNDTRGGGDWPDLPVVEPAGDPAAIAGLTARTTFSVVGSWEHVDATTAQFIIGQARDACELHLLADTAYLPRPTVYALLRGMETLLVRAVAEGVPLDAVAGLCGITPVERPLVEPHCTTWNGGRPGSASPVDHHVEISWAGGEA</sequence>
<reference evidence="2 3" key="1">
    <citation type="submission" date="2024-09" db="EMBL/GenBank/DDBJ databases">
        <authorList>
            <person name="Sun Q."/>
            <person name="Mori K."/>
        </authorList>
    </citation>
    <scope>NUCLEOTIDE SEQUENCE [LARGE SCALE GENOMIC DNA]</scope>
    <source>
        <strain evidence="2 3">JCM 3028</strain>
    </source>
</reference>
<feature type="domain" description="Condensation" evidence="1">
    <location>
        <begin position="57"/>
        <end position="367"/>
    </location>
</feature>
<proteinExistence type="predicted"/>
<evidence type="ECO:0000313" key="3">
    <source>
        <dbReference type="Proteomes" id="UP001589610"/>
    </source>
</evidence>
<evidence type="ECO:0000313" key="2">
    <source>
        <dbReference type="EMBL" id="MFB9678913.1"/>
    </source>
</evidence>
<dbReference type="InterPro" id="IPR001242">
    <property type="entry name" value="Condensation_dom"/>
</dbReference>
<dbReference type="EMBL" id="JBHMBS010000013">
    <property type="protein sequence ID" value="MFB9678913.1"/>
    <property type="molecule type" value="Genomic_DNA"/>
</dbReference>
<evidence type="ECO:0000259" key="1">
    <source>
        <dbReference type="Pfam" id="PF00668"/>
    </source>
</evidence>
<accession>A0ABV5TIG3</accession>
<comment type="caution">
    <text evidence="2">The sequence shown here is derived from an EMBL/GenBank/DDBJ whole genome shotgun (WGS) entry which is preliminary data.</text>
</comment>
<gene>
    <name evidence="2" type="ORF">ACFFRH_25830</name>
</gene>
<dbReference type="Gene3D" id="3.30.559.30">
    <property type="entry name" value="Nonribosomal peptide synthetase, condensation domain"/>
    <property type="match status" value="1"/>
</dbReference>
<dbReference type="RefSeq" id="WP_386160162.1">
    <property type="nucleotide sequence ID" value="NZ_JBHMBS010000013.1"/>
</dbReference>
<dbReference type="InterPro" id="IPR023213">
    <property type="entry name" value="CAT-like_dom_sf"/>
</dbReference>
<dbReference type="SUPFAM" id="SSF52777">
    <property type="entry name" value="CoA-dependent acyltransferases"/>
    <property type="match status" value="2"/>
</dbReference>
<dbReference type="Pfam" id="PF00668">
    <property type="entry name" value="Condensation"/>
    <property type="match status" value="1"/>
</dbReference>
<dbReference type="PANTHER" id="PTHR45527:SF1">
    <property type="entry name" value="FATTY ACID SYNTHASE"/>
    <property type="match status" value="1"/>
</dbReference>
<dbReference type="PANTHER" id="PTHR45527">
    <property type="entry name" value="NONRIBOSOMAL PEPTIDE SYNTHETASE"/>
    <property type="match status" value="1"/>
</dbReference>
<protein>
    <submittedName>
        <fullName evidence="2">Condensation domain-containing protein</fullName>
    </submittedName>
</protein>
<organism evidence="2 3">
    <name type="scientific">Streptosporangium vulgare</name>
    <dbReference type="NCBI Taxonomy" id="46190"/>
    <lineage>
        <taxon>Bacteria</taxon>
        <taxon>Bacillati</taxon>
        <taxon>Actinomycetota</taxon>
        <taxon>Actinomycetes</taxon>
        <taxon>Streptosporangiales</taxon>
        <taxon>Streptosporangiaceae</taxon>
        <taxon>Streptosporangium</taxon>
    </lineage>
</organism>